<keyword evidence="4" id="KW-1185">Reference proteome</keyword>
<evidence type="ECO:0000256" key="1">
    <source>
        <dbReference type="ARBA" id="ARBA00002286"/>
    </source>
</evidence>
<proteinExistence type="predicted"/>
<dbReference type="EMBL" id="CAKMAB010000008">
    <property type="protein sequence ID" value="CAH1055713.1"/>
    <property type="molecule type" value="Genomic_DNA"/>
</dbReference>
<comment type="function">
    <text evidence="1">Involved in the transposition of the insertion sequence.</text>
</comment>
<dbReference type="Proteomes" id="UP000838749">
    <property type="component" value="Unassembled WGS sequence"/>
</dbReference>
<evidence type="ECO:0000313" key="3">
    <source>
        <dbReference type="EMBL" id="CAH1055713.1"/>
    </source>
</evidence>
<protein>
    <submittedName>
        <fullName evidence="3">IS3 family transposase ISCce3</fullName>
    </submittedName>
</protein>
<dbReference type="NCBIfam" id="NF033516">
    <property type="entry name" value="transpos_IS3"/>
    <property type="match status" value="1"/>
</dbReference>
<dbReference type="InterPro" id="IPR025948">
    <property type="entry name" value="HTH-like_dom"/>
</dbReference>
<dbReference type="Pfam" id="PF13333">
    <property type="entry name" value="rve_2"/>
    <property type="match status" value="1"/>
</dbReference>
<dbReference type="InterPro" id="IPR036397">
    <property type="entry name" value="RNaseH_sf"/>
</dbReference>
<organism evidence="3 4">
    <name type="scientific">Paenibacillus pseudetheri</name>
    <dbReference type="NCBI Taxonomy" id="2897682"/>
    <lineage>
        <taxon>Bacteria</taxon>
        <taxon>Bacillati</taxon>
        <taxon>Bacillota</taxon>
        <taxon>Bacilli</taxon>
        <taxon>Bacillales</taxon>
        <taxon>Paenibacillaceae</taxon>
        <taxon>Paenibacillus</taxon>
    </lineage>
</organism>
<dbReference type="Gene3D" id="3.30.420.10">
    <property type="entry name" value="Ribonuclease H-like superfamily/Ribonuclease H"/>
    <property type="match status" value="1"/>
</dbReference>
<sequence>MEVSRSGYYKWKTSIPSKQELRKRELMGRITYHYHDNKRRYGAPKITIKLHDEGYKVTERTVGLYMQELGLRSCVSRKFKVQTTDSNHNLRIAPNLLNQQFKVKKPNRVWVADITYIPCREGRLYLASVLDLCTRKIVGWRLQDHMTTDLVLGALQDAYVAEKPKQGLMHHSDRGSQYASEDYQEQLKTYEMEISMSRKGNCYDNACIESFHSILKKELIYCNPRFRTKEQAYDEIYSYIEFFYNRKRIHGALGYLSPVRFAAQFNKRKAA</sequence>
<dbReference type="SUPFAM" id="SSF53098">
    <property type="entry name" value="Ribonuclease H-like"/>
    <property type="match status" value="1"/>
</dbReference>
<name>A0ABM9BA97_9BACL</name>
<feature type="domain" description="Integrase catalytic" evidence="2">
    <location>
        <begin position="102"/>
        <end position="266"/>
    </location>
</feature>
<dbReference type="Pfam" id="PF00665">
    <property type="entry name" value="rve"/>
    <property type="match status" value="1"/>
</dbReference>
<gene>
    <name evidence="3" type="ORF">PAECIP111894_01865</name>
</gene>
<dbReference type="InterPro" id="IPR048020">
    <property type="entry name" value="Transpos_IS3"/>
</dbReference>
<dbReference type="PANTHER" id="PTHR46889:SF4">
    <property type="entry name" value="TRANSPOSASE INSO FOR INSERTION SEQUENCE ELEMENT IS911B-RELATED"/>
    <property type="match status" value="1"/>
</dbReference>
<reference evidence="3" key="1">
    <citation type="submission" date="2021-12" db="EMBL/GenBank/DDBJ databases">
        <authorList>
            <person name="Criscuolo A."/>
        </authorList>
    </citation>
    <scope>NUCLEOTIDE SEQUENCE</scope>
    <source>
        <strain evidence="3">CIP111894</strain>
    </source>
</reference>
<dbReference type="PANTHER" id="PTHR46889">
    <property type="entry name" value="TRANSPOSASE INSF FOR INSERTION SEQUENCE IS3B-RELATED"/>
    <property type="match status" value="1"/>
</dbReference>
<evidence type="ECO:0000259" key="2">
    <source>
        <dbReference type="PROSITE" id="PS50994"/>
    </source>
</evidence>
<dbReference type="InterPro" id="IPR001584">
    <property type="entry name" value="Integrase_cat-core"/>
</dbReference>
<evidence type="ECO:0000313" key="4">
    <source>
        <dbReference type="Proteomes" id="UP000838749"/>
    </source>
</evidence>
<dbReference type="Pfam" id="PF13276">
    <property type="entry name" value="HTH_21"/>
    <property type="match status" value="1"/>
</dbReference>
<dbReference type="InterPro" id="IPR050900">
    <property type="entry name" value="Transposase_IS3/IS150/IS904"/>
</dbReference>
<dbReference type="InterPro" id="IPR012337">
    <property type="entry name" value="RNaseH-like_sf"/>
</dbReference>
<dbReference type="PROSITE" id="PS50994">
    <property type="entry name" value="INTEGRASE"/>
    <property type="match status" value="1"/>
</dbReference>
<accession>A0ABM9BA97</accession>
<comment type="caution">
    <text evidence="3">The sequence shown here is derived from an EMBL/GenBank/DDBJ whole genome shotgun (WGS) entry which is preliminary data.</text>
</comment>